<dbReference type="InterPro" id="IPR023753">
    <property type="entry name" value="FAD/NAD-binding_dom"/>
</dbReference>
<dbReference type="InterPro" id="IPR052541">
    <property type="entry name" value="SQRD"/>
</dbReference>
<keyword evidence="8" id="KW-0472">Membrane</keyword>
<dbReference type="GO" id="GO:0048038">
    <property type="term" value="F:quinone binding"/>
    <property type="evidence" value="ECO:0007669"/>
    <property type="project" value="UniProtKB-KW"/>
</dbReference>
<dbReference type="Pfam" id="PF07992">
    <property type="entry name" value="Pyr_redox_2"/>
    <property type="match status" value="1"/>
</dbReference>
<evidence type="ECO:0000256" key="5">
    <source>
        <dbReference type="ARBA" id="ARBA00022741"/>
    </source>
</evidence>
<evidence type="ECO:0000256" key="2">
    <source>
        <dbReference type="ARBA" id="ARBA00004170"/>
    </source>
</evidence>
<dbReference type="GO" id="GO:0000166">
    <property type="term" value="F:nucleotide binding"/>
    <property type="evidence" value="ECO:0007669"/>
    <property type="project" value="UniProtKB-KW"/>
</dbReference>
<keyword evidence="18" id="KW-1185">Reference proteome</keyword>
<keyword evidence="3" id="KW-0285">Flavoprotein</keyword>
<evidence type="ECO:0000256" key="1">
    <source>
        <dbReference type="ARBA" id="ARBA00001974"/>
    </source>
</evidence>
<keyword evidence="5" id="KW-0547">Nucleotide-binding</keyword>
<keyword evidence="4" id="KW-0874">Quinone</keyword>
<dbReference type="EC" id="1.8.5.4" evidence="12"/>
<proteinExistence type="inferred from homology"/>
<dbReference type="Proteomes" id="UP001229862">
    <property type="component" value="Chromosome"/>
</dbReference>
<dbReference type="InterPro" id="IPR036188">
    <property type="entry name" value="FAD/NAD-bd_sf"/>
</dbReference>
<dbReference type="Proteomes" id="UP001223336">
    <property type="component" value="Unassembled WGS sequence"/>
</dbReference>
<evidence type="ECO:0000256" key="14">
    <source>
        <dbReference type="ARBA" id="ARBA00081101"/>
    </source>
</evidence>
<name>A0AA51MPV6_9GAMM</name>
<dbReference type="SUPFAM" id="SSF51905">
    <property type="entry name" value="FAD/NAD(P)-binding domain"/>
    <property type="match status" value="2"/>
</dbReference>
<feature type="domain" description="FAD/NAD(P)-binding" evidence="15">
    <location>
        <begin position="3"/>
        <end position="304"/>
    </location>
</feature>
<dbReference type="Gene3D" id="3.50.50.100">
    <property type="match status" value="1"/>
</dbReference>
<comment type="function">
    <text evidence="10">Catalyzes the oxidation of hydrogen sulfide, with the help of a quinone. Consecutive reaction cycles lead to the accumulation of a polysulfide product on the active site Cys residues; these products are released when they exceed a critical length, typically as cyclooctasulfur.</text>
</comment>
<evidence type="ECO:0000256" key="10">
    <source>
        <dbReference type="ARBA" id="ARBA00054727"/>
    </source>
</evidence>
<evidence type="ECO:0000256" key="3">
    <source>
        <dbReference type="ARBA" id="ARBA00022630"/>
    </source>
</evidence>
<evidence type="ECO:0000256" key="8">
    <source>
        <dbReference type="ARBA" id="ARBA00023136"/>
    </source>
</evidence>
<organism evidence="17">
    <name type="scientific">Thiothrix subterranea</name>
    <dbReference type="NCBI Taxonomy" id="2735563"/>
    <lineage>
        <taxon>Bacteria</taxon>
        <taxon>Pseudomonadati</taxon>
        <taxon>Pseudomonadota</taxon>
        <taxon>Gammaproteobacteria</taxon>
        <taxon>Thiotrichales</taxon>
        <taxon>Thiotrichaceae</taxon>
        <taxon>Thiothrix</taxon>
    </lineage>
</organism>
<comment type="similarity">
    <text evidence="11">Belongs to the SQRD family.</text>
</comment>
<comment type="cofactor">
    <cofactor evidence="1">
        <name>FAD</name>
        <dbReference type="ChEBI" id="CHEBI:57692"/>
    </cofactor>
</comment>
<dbReference type="AlphaFoldDB" id="A0AA51MPV6"/>
<dbReference type="FunFam" id="3.50.50.100:FF:000017">
    <property type="entry name" value="Sulfide-quinone reductase"/>
    <property type="match status" value="1"/>
</dbReference>
<dbReference type="PANTHER" id="PTHR43755">
    <property type="match status" value="1"/>
</dbReference>
<keyword evidence="6" id="KW-0274">FAD</keyword>
<evidence type="ECO:0000313" key="16">
    <source>
        <dbReference type="EMBL" id="MDQ5768485.1"/>
    </source>
</evidence>
<dbReference type="EMBL" id="CP133217">
    <property type="protein sequence ID" value="WML87071.1"/>
    <property type="molecule type" value="Genomic_DNA"/>
</dbReference>
<dbReference type="GO" id="GO:0070224">
    <property type="term" value="F:sulfide:quinone oxidoreductase activity"/>
    <property type="evidence" value="ECO:0007669"/>
    <property type="project" value="UniProtKB-EC"/>
</dbReference>
<evidence type="ECO:0000256" key="12">
    <source>
        <dbReference type="ARBA" id="ARBA00066453"/>
    </source>
</evidence>
<evidence type="ECO:0000256" key="9">
    <source>
        <dbReference type="ARBA" id="ARBA00050821"/>
    </source>
</evidence>
<dbReference type="RefSeq" id="WP_202718532.1">
    <property type="nucleotide sequence ID" value="NZ_CP053482.1"/>
</dbReference>
<evidence type="ECO:0000313" key="17">
    <source>
        <dbReference type="EMBL" id="WML87071.1"/>
    </source>
</evidence>
<dbReference type="EMBL" id="JAVFKN010000008">
    <property type="protein sequence ID" value="MDQ5768485.1"/>
    <property type="molecule type" value="Genomic_DNA"/>
</dbReference>
<comment type="subcellular location">
    <subcellularLocation>
        <location evidence="2">Membrane</location>
        <topology evidence="2">Peripheral membrane protein</topology>
    </subcellularLocation>
</comment>
<evidence type="ECO:0000256" key="4">
    <source>
        <dbReference type="ARBA" id="ARBA00022719"/>
    </source>
</evidence>
<gene>
    <name evidence="16" type="ORF">RCC75_08105</name>
    <name evidence="17" type="ORF">RCG00_01635</name>
</gene>
<evidence type="ECO:0000256" key="7">
    <source>
        <dbReference type="ARBA" id="ARBA00023002"/>
    </source>
</evidence>
<sequence>MAHIVILGAGTGGMPAAYEMKEMLGKGHEVTVVNERDYFQFVPSNPWVAVGWRTRSDITFPIEKYLAKKDIKFICSRCEKIDAEGNALHLADGQTVKYDYLVIATGPKLFFQEVEGAGPHGGHTHSVCDVTHAEGAYADYQKLLAKGSGHIIVGAMPFASCFGPAYEFAFIVDADLRKRGLRHKFKMTYVSSEPYIGHLGLGGVGDSKGMLESELRNHHMAWITNAKTTKVEAGKLHVTEMTAKGEVEKEHVLDFDMAMMLPAFKGVDAVAAVEGLCNPRGFVIVDELHRSPKYKNIYSAGVCIAIPPVEATPVPTGAPKTGYMIESMVTSLVHNIADELAGKEPHTTATWNAICLADMGDTGAAFVALPQIPPRNVAWFKKGKWVHMAKIAFEKYFIRKMKKGSSEPFYEKSILKMMGITRI</sequence>
<evidence type="ECO:0000256" key="11">
    <source>
        <dbReference type="ARBA" id="ARBA00060891"/>
    </source>
</evidence>
<accession>A0AA51MPV6</accession>
<protein>
    <recommendedName>
        <fullName evidence="13">Sulfide-quinone reductase</fullName>
        <ecNumber evidence="12">1.8.5.4</ecNumber>
    </recommendedName>
    <alternativeName>
        <fullName evidence="14">Sulfide:quinone oxidoreductase</fullName>
    </alternativeName>
</protein>
<dbReference type="PANTHER" id="PTHR43755:SF1">
    <property type="entry name" value="FAD-DEPENDENT PYRIDINE NUCLEOTIDE-DISULPHIDE OXIDOREDUCTASE"/>
    <property type="match status" value="1"/>
</dbReference>
<reference evidence="17 18" key="1">
    <citation type="submission" date="2023-08" db="EMBL/GenBank/DDBJ databases">
        <title>New molecular markers tilS and rpoB for phylogenetic and monitoring studies of the genus Thiothrix biodiversity.</title>
        <authorList>
            <person name="Ravin N.V."/>
            <person name="Smolyakov D."/>
            <person name="Markov N.D."/>
            <person name="Beletsky A.V."/>
            <person name="Mardanov A.V."/>
            <person name="Rudenko T.S."/>
            <person name="Grabovich M.Y."/>
        </authorList>
    </citation>
    <scope>NUCLEOTIDE SEQUENCE</scope>
    <source>
        <strain evidence="17">DNT52</strain>
        <strain evidence="16 18">H33</strain>
    </source>
</reference>
<comment type="catalytic activity">
    <reaction evidence="9">
        <text>n a quinone + n hydrogen sulfide + n H(+) = polysulfur(n-2) + n a quinol</text>
        <dbReference type="Rhea" id="RHEA:30239"/>
        <dbReference type="Rhea" id="RHEA-COMP:19475"/>
        <dbReference type="ChEBI" id="CHEBI:15378"/>
        <dbReference type="ChEBI" id="CHEBI:17909"/>
        <dbReference type="ChEBI" id="CHEBI:24646"/>
        <dbReference type="ChEBI" id="CHEBI:29919"/>
        <dbReference type="ChEBI" id="CHEBI:132124"/>
        <dbReference type="EC" id="1.8.5.4"/>
    </reaction>
</comment>
<evidence type="ECO:0000313" key="18">
    <source>
        <dbReference type="Proteomes" id="UP001223336"/>
    </source>
</evidence>
<evidence type="ECO:0000256" key="6">
    <source>
        <dbReference type="ARBA" id="ARBA00022827"/>
    </source>
</evidence>
<evidence type="ECO:0000259" key="15">
    <source>
        <dbReference type="Pfam" id="PF07992"/>
    </source>
</evidence>
<evidence type="ECO:0000256" key="13">
    <source>
        <dbReference type="ARBA" id="ARBA00071264"/>
    </source>
</evidence>
<dbReference type="GO" id="GO:0016020">
    <property type="term" value="C:membrane"/>
    <property type="evidence" value="ECO:0007669"/>
    <property type="project" value="UniProtKB-SubCell"/>
</dbReference>
<keyword evidence="7 17" id="KW-0560">Oxidoreductase</keyword>